<name>A0A9P5VBV1_9FUNG</name>
<dbReference type="AlphaFoldDB" id="A0A9P5VBV1"/>
<proteinExistence type="predicted"/>
<organism evidence="1 2">
    <name type="scientific">Linnemannia schmuckeri</name>
    <dbReference type="NCBI Taxonomy" id="64567"/>
    <lineage>
        <taxon>Eukaryota</taxon>
        <taxon>Fungi</taxon>
        <taxon>Fungi incertae sedis</taxon>
        <taxon>Mucoromycota</taxon>
        <taxon>Mortierellomycotina</taxon>
        <taxon>Mortierellomycetes</taxon>
        <taxon>Mortierellales</taxon>
        <taxon>Mortierellaceae</taxon>
        <taxon>Linnemannia</taxon>
    </lineage>
</organism>
<dbReference type="Proteomes" id="UP000748756">
    <property type="component" value="Unassembled WGS sequence"/>
</dbReference>
<keyword evidence="2" id="KW-1185">Reference proteome</keyword>
<reference evidence="1" key="1">
    <citation type="journal article" date="2020" name="Fungal Divers.">
        <title>Resolving the Mortierellaceae phylogeny through synthesis of multi-gene phylogenetics and phylogenomics.</title>
        <authorList>
            <person name="Vandepol N."/>
            <person name="Liber J."/>
            <person name="Desiro A."/>
            <person name="Na H."/>
            <person name="Kennedy M."/>
            <person name="Barry K."/>
            <person name="Grigoriev I.V."/>
            <person name="Miller A.N."/>
            <person name="O'Donnell K."/>
            <person name="Stajich J.E."/>
            <person name="Bonito G."/>
        </authorList>
    </citation>
    <scope>NUCLEOTIDE SEQUENCE</scope>
    <source>
        <strain evidence="1">NRRL 6426</strain>
    </source>
</reference>
<accession>A0A9P5VBV1</accession>
<protein>
    <submittedName>
        <fullName evidence="1">Uncharacterized protein</fullName>
    </submittedName>
</protein>
<comment type="caution">
    <text evidence="1">The sequence shown here is derived from an EMBL/GenBank/DDBJ whole genome shotgun (WGS) entry which is preliminary data.</text>
</comment>
<evidence type="ECO:0000313" key="1">
    <source>
        <dbReference type="EMBL" id="KAF9151461.1"/>
    </source>
</evidence>
<gene>
    <name evidence="1" type="ORF">BG015_006649</name>
</gene>
<dbReference type="OrthoDB" id="2348750at2759"/>
<evidence type="ECO:0000313" key="2">
    <source>
        <dbReference type="Proteomes" id="UP000748756"/>
    </source>
</evidence>
<dbReference type="EMBL" id="JAAAUQ010000320">
    <property type="protein sequence ID" value="KAF9151461.1"/>
    <property type="molecule type" value="Genomic_DNA"/>
</dbReference>
<sequence>MEAACAKVITITVLLNCIWHFGYQNLNRNLHDALGKDWETFISLFWITRNDITEQDFERRFTAGIQSTQRIESVNTAVKRAVNSKTPLPSQFRSIEHMISNESRTSRWMRHKMDTTHDPTQSVFVKQMFSDIIDENNRYLGILANSHMKMEMMRSVYYHSSLYEPELIHKYATEY</sequence>